<feature type="compositionally biased region" description="Basic residues" evidence="1">
    <location>
        <begin position="119"/>
        <end position="128"/>
    </location>
</feature>
<dbReference type="Proteomes" id="UP001589788">
    <property type="component" value="Unassembled WGS sequence"/>
</dbReference>
<proteinExistence type="predicted"/>
<evidence type="ECO:0000256" key="1">
    <source>
        <dbReference type="SAM" id="MobiDB-lite"/>
    </source>
</evidence>
<feature type="compositionally biased region" description="Basic and acidic residues" evidence="1">
    <location>
        <begin position="67"/>
        <end position="77"/>
    </location>
</feature>
<name>A0ABV6BZG8_9ACTN</name>
<gene>
    <name evidence="2" type="ORF">ACFFRE_01440</name>
</gene>
<protein>
    <submittedName>
        <fullName evidence="2">Uncharacterized protein</fullName>
    </submittedName>
</protein>
<accession>A0ABV6BZG8</accession>
<evidence type="ECO:0000313" key="2">
    <source>
        <dbReference type="EMBL" id="MFC0080820.1"/>
    </source>
</evidence>
<feature type="region of interest" description="Disordered" evidence="1">
    <location>
        <begin position="1"/>
        <end position="128"/>
    </location>
</feature>
<reference evidence="2 3" key="1">
    <citation type="submission" date="2024-09" db="EMBL/GenBank/DDBJ databases">
        <authorList>
            <person name="Sun Q."/>
            <person name="Mori K."/>
        </authorList>
    </citation>
    <scope>NUCLEOTIDE SEQUENCE [LARGE SCALE GENOMIC DNA]</scope>
    <source>
        <strain evidence="2 3">JCM 15389</strain>
    </source>
</reference>
<dbReference type="EMBL" id="JBHLYQ010000006">
    <property type="protein sequence ID" value="MFC0080820.1"/>
    <property type="molecule type" value="Genomic_DNA"/>
</dbReference>
<dbReference type="RefSeq" id="WP_377787411.1">
    <property type="nucleotide sequence ID" value="NZ_JBHLYQ010000006.1"/>
</dbReference>
<sequence>MADEGFEQPATNGDHGCANEIRAESGVALEYDDPGQCKENSDQQPEGSGRDEDEVEIGAAATVTEMYAERNQMRRYPDSQNAGTEPFSEGAGVRKPTGKYSRSEKGSPDCDDAAPAPARKVRKHEHWP</sequence>
<keyword evidence="3" id="KW-1185">Reference proteome</keyword>
<comment type="caution">
    <text evidence="2">The sequence shown here is derived from an EMBL/GenBank/DDBJ whole genome shotgun (WGS) entry which is preliminary data.</text>
</comment>
<evidence type="ECO:0000313" key="3">
    <source>
        <dbReference type="Proteomes" id="UP001589788"/>
    </source>
</evidence>
<organism evidence="2 3">
    <name type="scientific">Aciditerrimonas ferrireducens</name>
    <dbReference type="NCBI Taxonomy" id="667306"/>
    <lineage>
        <taxon>Bacteria</taxon>
        <taxon>Bacillati</taxon>
        <taxon>Actinomycetota</taxon>
        <taxon>Acidimicrobiia</taxon>
        <taxon>Acidimicrobiales</taxon>
        <taxon>Acidimicrobiaceae</taxon>
        <taxon>Aciditerrimonas</taxon>
    </lineage>
</organism>